<comment type="caution">
    <text evidence="1">The sequence shown here is derived from an EMBL/GenBank/DDBJ whole genome shotgun (WGS) entry which is preliminary data.</text>
</comment>
<dbReference type="RefSeq" id="WP_349659767.1">
    <property type="nucleotide sequence ID" value="NZ_JBEGDG010000007.1"/>
</dbReference>
<name>A0ABV1MRK4_9BACI</name>
<gene>
    <name evidence="1" type="ORF">ABNX05_10960</name>
</gene>
<accession>A0ABV1MRK4</accession>
<sequence length="87" mass="10266">MNVETKQGKTSVIELGDVFYSMASSTYYMLIKNLENRYYLHGLDGAHLVGNFYESIERARNQLQIKVDYSEYIHYQQSKYKLVLEEV</sequence>
<proteinExistence type="predicted"/>
<keyword evidence="2" id="KW-1185">Reference proteome</keyword>
<evidence type="ECO:0000313" key="1">
    <source>
        <dbReference type="EMBL" id="MEQ6355137.1"/>
    </source>
</evidence>
<reference evidence="1 2" key="1">
    <citation type="submission" date="2024-06" db="EMBL/GenBank/DDBJ databases">
        <title>Lysinibacillus zambalefons sp. nov., a Novel Firmicute Isolated from the Poon Bato Zambales Hyperalkaline Spring.</title>
        <authorList>
            <person name="Aja J.A."/>
            <person name="Lazaro J.E.H."/>
            <person name="Llorin L.D."/>
            <person name="Lim K.R."/>
            <person name="Teodosio J."/>
            <person name="Dalisay D.S."/>
        </authorList>
    </citation>
    <scope>NUCLEOTIDE SEQUENCE [LARGE SCALE GENOMIC DNA]</scope>
    <source>
        <strain evidence="1 2">M3</strain>
    </source>
</reference>
<organism evidence="1 2">
    <name type="scientific">Lysinibacillus zambalensis</name>
    <dbReference type="NCBI Taxonomy" id="3160866"/>
    <lineage>
        <taxon>Bacteria</taxon>
        <taxon>Bacillati</taxon>
        <taxon>Bacillota</taxon>
        <taxon>Bacilli</taxon>
        <taxon>Bacillales</taxon>
        <taxon>Bacillaceae</taxon>
        <taxon>Lysinibacillus</taxon>
    </lineage>
</organism>
<protein>
    <submittedName>
        <fullName evidence="1">Uncharacterized protein</fullName>
    </submittedName>
</protein>
<dbReference type="EMBL" id="JBEGDG010000007">
    <property type="protein sequence ID" value="MEQ6355137.1"/>
    <property type="molecule type" value="Genomic_DNA"/>
</dbReference>
<evidence type="ECO:0000313" key="2">
    <source>
        <dbReference type="Proteomes" id="UP001478862"/>
    </source>
</evidence>
<dbReference type="Proteomes" id="UP001478862">
    <property type="component" value="Unassembled WGS sequence"/>
</dbReference>